<sequence>MLVPYFKWTDIKENQTNIPEFSLKLETAVAALLRSFEKVDIRRAPKKKCKKKASKARDLYEKNYSSCLQSLLSFMIEKQQNGKSIIRSLKKSGSELPQLLTQFSASIARTGLVVIFSVICKMTCGKAPLSTIKLVTTGVSFGLFWLSWTVNALRENVVYITKNSDKSGFKEEVKLLLILLGAMLRTQRGKLFPCLQGEPVGGRQGYSAI</sequence>
<reference evidence="1" key="1">
    <citation type="submission" date="2023-05" db="EMBL/GenBank/DDBJ databases">
        <title>Nepenthes gracilis genome sequencing.</title>
        <authorList>
            <person name="Fukushima K."/>
        </authorList>
    </citation>
    <scope>NUCLEOTIDE SEQUENCE</scope>
    <source>
        <strain evidence="1">SING2019-196</strain>
    </source>
</reference>
<gene>
    <name evidence="1" type="ORF">Nepgr_027138</name>
</gene>
<name>A0AAD3T846_NEPGR</name>
<dbReference type="Proteomes" id="UP001279734">
    <property type="component" value="Unassembled WGS sequence"/>
</dbReference>
<evidence type="ECO:0000313" key="1">
    <source>
        <dbReference type="EMBL" id="GMH25295.1"/>
    </source>
</evidence>
<organism evidence="1 2">
    <name type="scientific">Nepenthes gracilis</name>
    <name type="common">Slender pitcher plant</name>
    <dbReference type="NCBI Taxonomy" id="150966"/>
    <lineage>
        <taxon>Eukaryota</taxon>
        <taxon>Viridiplantae</taxon>
        <taxon>Streptophyta</taxon>
        <taxon>Embryophyta</taxon>
        <taxon>Tracheophyta</taxon>
        <taxon>Spermatophyta</taxon>
        <taxon>Magnoliopsida</taxon>
        <taxon>eudicotyledons</taxon>
        <taxon>Gunneridae</taxon>
        <taxon>Pentapetalae</taxon>
        <taxon>Caryophyllales</taxon>
        <taxon>Nepenthaceae</taxon>
        <taxon>Nepenthes</taxon>
    </lineage>
</organism>
<proteinExistence type="predicted"/>
<comment type="caution">
    <text evidence="1">The sequence shown here is derived from an EMBL/GenBank/DDBJ whole genome shotgun (WGS) entry which is preliminary data.</text>
</comment>
<dbReference type="EMBL" id="BSYO01000029">
    <property type="protein sequence ID" value="GMH25295.1"/>
    <property type="molecule type" value="Genomic_DNA"/>
</dbReference>
<protein>
    <submittedName>
        <fullName evidence="1">Uncharacterized protein</fullName>
    </submittedName>
</protein>
<dbReference type="PANTHER" id="PTHR35095">
    <property type="entry name" value="OS05G0143300 PROTEIN"/>
    <property type="match status" value="1"/>
</dbReference>
<evidence type="ECO:0000313" key="2">
    <source>
        <dbReference type="Proteomes" id="UP001279734"/>
    </source>
</evidence>
<dbReference type="PANTHER" id="PTHR35095:SF1">
    <property type="entry name" value="OS05G0143300 PROTEIN"/>
    <property type="match status" value="1"/>
</dbReference>
<accession>A0AAD3T846</accession>
<keyword evidence="2" id="KW-1185">Reference proteome</keyword>
<dbReference type="AlphaFoldDB" id="A0AAD3T846"/>